<dbReference type="STRING" id="479433.Caci_5884"/>
<dbReference type="GO" id="GO:0004540">
    <property type="term" value="F:RNA nuclease activity"/>
    <property type="evidence" value="ECO:0007669"/>
    <property type="project" value="InterPro"/>
</dbReference>
<dbReference type="SUPFAM" id="SSF50249">
    <property type="entry name" value="Nucleic acid-binding proteins"/>
    <property type="match status" value="1"/>
</dbReference>
<evidence type="ECO:0000313" key="3">
    <source>
        <dbReference type="EMBL" id="ACU74742.1"/>
    </source>
</evidence>
<reference evidence="3 4" key="1">
    <citation type="journal article" date="2009" name="Stand. Genomic Sci.">
        <title>Complete genome sequence of Catenulispora acidiphila type strain (ID 139908).</title>
        <authorList>
            <person name="Copeland A."/>
            <person name="Lapidus A."/>
            <person name="Glavina Del Rio T."/>
            <person name="Nolan M."/>
            <person name="Lucas S."/>
            <person name="Chen F."/>
            <person name="Tice H."/>
            <person name="Cheng J.F."/>
            <person name="Bruce D."/>
            <person name="Goodwin L."/>
            <person name="Pitluck S."/>
            <person name="Mikhailova N."/>
            <person name="Pati A."/>
            <person name="Ivanova N."/>
            <person name="Mavromatis K."/>
            <person name="Chen A."/>
            <person name="Palaniappan K."/>
            <person name="Chain P."/>
            <person name="Land M."/>
            <person name="Hauser L."/>
            <person name="Chang Y.J."/>
            <person name="Jeffries C.D."/>
            <person name="Chertkov O."/>
            <person name="Brettin T."/>
            <person name="Detter J.C."/>
            <person name="Han C."/>
            <person name="Ali Z."/>
            <person name="Tindall B.J."/>
            <person name="Goker M."/>
            <person name="Bristow J."/>
            <person name="Eisen J.A."/>
            <person name="Markowitz V."/>
            <person name="Hugenholtz P."/>
            <person name="Kyrpides N.C."/>
            <person name="Klenk H.P."/>
        </authorList>
    </citation>
    <scope>NUCLEOTIDE SEQUENCE [LARGE SCALE GENOMIC DNA]</scope>
    <source>
        <strain evidence="4">DSM 44928 / JCM 14897 / NBRC 102108 / NRRL B-24433 / ID139908</strain>
    </source>
</reference>
<dbReference type="PANTHER" id="PTHR23355">
    <property type="entry name" value="RIBONUCLEASE"/>
    <property type="match status" value="1"/>
</dbReference>
<dbReference type="Pfam" id="PF00773">
    <property type="entry name" value="RNB"/>
    <property type="match status" value="1"/>
</dbReference>
<evidence type="ECO:0000313" key="4">
    <source>
        <dbReference type="Proteomes" id="UP000000851"/>
    </source>
</evidence>
<dbReference type="GO" id="GO:0006402">
    <property type="term" value="P:mRNA catabolic process"/>
    <property type="evidence" value="ECO:0007669"/>
    <property type="project" value="TreeGrafter"/>
</dbReference>
<dbReference type="HOGENOM" id="CLU_038135_1_0_11"/>
<dbReference type="InParanoid" id="C7QEY4"/>
<dbReference type="OrthoDB" id="5800376at2"/>
<dbReference type="eggNOG" id="COG0557">
    <property type="taxonomic scope" value="Bacteria"/>
</dbReference>
<dbReference type="InterPro" id="IPR001900">
    <property type="entry name" value="RNase_II/R"/>
</dbReference>
<feature type="compositionally biased region" description="Basic and acidic residues" evidence="1">
    <location>
        <begin position="508"/>
        <end position="532"/>
    </location>
</feature>
<dbReference type="Proteomes" id="UP000000851">
    <property type="component" value="Chromosome"/>
</dbReference>
<dbReference type="KEGG" id="cai:Caci_5884"/>
<dbReference type="SMART" id="SM00955">
    <property type="entry name" value="RNB"/>
    <property type="match status" value="1"/>
</dbReference>
<dbReference type="InterPro" id="IPR040596">
    <property type="entry name" value="RNase_II_C_S1"/>
</dbReference>
<accession>C7QEY4</accession>
<protein>
    <submittedName>
        <fullName evidence="3">Ribonuclease II</fullName>
    </submittedName>
</protein>
<dbReference type="PANTHER" id="PTHR23355:SF9">
    <property type="entry name" value="DIS3-LIKE EXONUCLEASE 2"/>
    <property type="match status" value="1"/>
</dbReference>
<name>C7QEY4_CATAD</name>
<dbReference type="InterPro" id="IPR012340">
    <property type="entry name" value="NA-bd_OB-fold"/>
</dbReference>
<dbReference type="EMBL" id="CP001700">
    <property type="protein sequence ID" value="ACU74742.1"/>
    <property type="molecule type" value="Genomic_DNA"/>
</dbReference>
<organism evidence="3 4">
    <name type="scientific">Catenulispora acidiphila (strain DSM 44928 / JCM 14897 / NBRC 102108 / NRRL B-24433 / ID139908)</name>
    <dbReference type="NCBI Taxonomy" id="479433"/>
    <lineage>
        <taxon>Bacteria</taxon>
        <taxon>Bacillati</taxon>
        <taxon>Actinomycetota</taxon>
        <taxon>Actinomycetes</taxon>
        <taxon>Catenulisporales</taxon>
        <taxon>Catenulisporaceae</taxon>
        <taxon>Catenulispora</taxon>
    </lineage>
</organism>
<dbReference type="InterPro" id="IPR050180">
    <property type="entry name" value="RNR_Ribonuclease"/>
</dbReference>
<feature type="domain" description="RNB" evidence="2">
    <location>
        <begin position="53"/>
        <end position="371"/>
    </location>
</feature>
<gene>
    <name evidence="3" type="ordered locus">Caci_5884</name>
</gene>
<feature type="region of interest" description="Disordered" evidence="1">
    <location>
        <begin position="491"/>
        <end position="532"/>
    </location>
</feature>
<evidence type="ECO:0000256" key="1">
    <source>
        <dbReference type="SAM" id="MobiDB-lite"/>
    </source>
</evidence>
<proteinExistence type="predicted"/>
<dbReference type="AlphaFoldDB" id="C7QEY4"/>
<sequence length="532" mass="57938">MPQRVLTVEAAVPAADLRAGFDAVRAELRLPGPYPQQALAEAEAAAKAPRMPQADATDLPLVTLDPAESLDLDQAMHLEKREGGGYRVHYAIADVAAFVTPGGVLDLETHRRGETYYMPDMRVPLHPEILSEGAASLLPGQECPALLWQIDLDSTGDATNVEVRRARVRSRAKLNYQDTQAALDAGTAETVLRLLREIGTLRQQREAERGGISLSVPAQVVVADGDSWSLEYRTPLPVENWNAQISLLTGMAAAELMIYGGVGLLRTMPDPPEFAYHRLHRVARALKIRWPEGVSYSDLIRKLDPAVPKHAAFLQETTTLMRGAGYTAFDGGVPEQAGHSALATTYAHVTAPLRRLADRYAGEVCVALCAGAEIPDWARSELPKLPAVMEGADRRGNSVDRECVDLVETMLLRDRVGEEFDAVVIDLNERIDWDHNGKPDVGIVQLTQPAVRARCDGHDLPLGQETRVRLAEADVTTRRILFEATDPRYTVRDRPVRNNGGGGAVGKGAEKSAEKSTDQSADKNPDKGVDKS</sequence>
<dbReference type="Pfam" id="PF18614">
    <property type="entry name" value="RNase_II_C_S1"/>
    <property type="match status" value="1"/>
</dbReference>
<dbReference type="RefSeq" id="WP_015794471.1">
    <property type="nucleotide sequence ID" value="NC_013131.1"/>
</dbReference>
<evidence type="ECO:0000259" key="2">
    <source>
        <dbReference type="SMART" id="SM00955"/>
    </source>
</evidence>
<keyword evidence="4" id="KW-1185">Reference proteome</keyword>
<dbReference type="GO" id="GO:0003723">
    <property type="term" value="F:RNA binding"/>
    <property type="evidence" value="ECO:0007669"/>
    <property type="project" value="InterPro"/>
</dbReference>